<name>A0ABT4KK16_9HYPH</name>
<protein>
    <submittedName>
        <fullName evidence="4">NUDIX domain-containing protein</fullName>
    </submittedName>
</protein>
<evidence type="ECO:0000259" key="3">
    <source>
        <dbReference type="PROSITE" id="PS51462"/>
    </source>
</evidence>
<dbReference type="Proteomes" id="UP001079430">
    <property type="component" value="Unassembled WGS sequence"/>
</dbReference>
<keyword evidence="2" id="KW-0378">Hydrolase</keyword>
<dbReference type="RefSeq" id="WP_269282512.1">
    <property type="nucleotide sequence ID" value="NZ_JAPVOI010000004.1"/>
</dbReference>
<dbReference type="InterPro" id="IPR015797">
    <property type="entry name" value="NUDIX_hydrolase-like_dom_sf"/>
</dbReference>
<reference evidence="4" key="1">
    <citation type="submission" date="2022-10" db="EMBL/GenBank/DDBJ databases">
        <title>Whole genome sequencing of three plant growth promoting bacteria isolated from Vachellia tortilis subsp. raddiana in Morocco.</title>
        <authorList>
            <person name="Hnini M."/>
            <person name="Zouagui R."/>
            <person name="Zouagui H."/>
            <person name="Chemao Elfihri M.-W."/>
            <person name="Ibrahimi A."/>
            <person name="Sbabou L."/>
            <person name="Aurag J."/>
        </authorList>
    </citation>
    <scope>NUCLEOTIDE SEQUENCE</scope>
    <source>
        <strain evidence="4">LMR678</strain>
    </source>
</reference>
<comment type="caution">
    <text evidence="4">The sequence shown here is derived from an EMBL/GenBank/DDBJ whole genome shotgun (WGS) entry which is preliminary data.</text>
</comment>
<dbReference type="PROSITE" id="PS51462">
    <property type="entry name" value="NUDIX"/>
    <property type="match status" value="1"/>
</dbReference>
<dbReference type="PANTHER" id="PTHR43046">
    <property type="entry name" value="GDP-MANNOSE MANNOSYL HYDROLASE"/>
    <property type="match status" value="1"/>
</dbReference>
<dbReference type="InterPro" id="IPR020084">
    <property type="entry name" value="NUDIX_hydrolase_CS"/>
</dbReference>
<evidence type="ECO:0000256" key="1">
    <source>
        <dbReference type="ARBA" id="ARBA00001946"/>
    </source>
</evidence>
<evidence type="ECO:0000313" key="4">
    <source>
        <dbReference type="EMBL" id="MCZ4092305.1"/>
    </source>
</evidence>
<proteinExistence type="predicted"/>
<evidence type="ECO:0000256" key="2">
    <source>
        <dbReference type="ARBA" id="ARBA00022801"/>
    </source>
</evidence>
<gene>
    <name evidence="4" type="ORF">O3W52_20200</name>
</gene>
<feature type="domain" description="Nudix hydrolase" evidence="3">
    <location>
        <begin position="2"/>
        <end position="134"/>
    </location>
</feature>
<accession>A0ABT4KK16</accession>
<dbReference type="CDD" id="cd04690">
    <property type="entry name" value="NUDIX_Hydrolase"/>
    <property type="match status" value="1"/>
</dbReference>
<dbReference type="PANTHER" id="PTHR43046:SF2">
    <property type="entry name" value="8-OXO-DGTP DIPHOSPHATASE-RELATED"/>
    <property type="match status" value="1"/>
</dbReference>
<organism evidence="4 5">
    <name type="scientific">Sinorhizobium psoraleae</name>
    <dbReference type="NCBI Taxonomy" id="520838"/>
    <lineage>
        <taxon>Bacteria</taxon>
        <taxon>Pseudomonadati</taxon>
        <taxon>Pseudomonadota</taxon>
        <taxon>Alphaproteobacteria</taxon>
        <taxon>Hyphomicrobiales</taxon>
        <taxon>Rhizobiaceae</taxon>
        <taxon>Sinorhizobium/Ensifer group</taxon>
        <taxon>Sinorhizobium</taxon>
    </lineage>
</organism>
<dbReference type="Gene3D" id="3.90.79.10">
    <property type="entry name" value="Nucleoside Triphosphate Pyrophosphohydrolase"/>
    <property type="match status" value="1"/>
</dbReference>
<sequence length="140" mass="15389">MTTIHIAAALLIRPDGQTLLVRKRGASAFMQPGGKIGAGEAPDAALARELKEEIDLDVEPASFEVLGEFSAEASNEPGHRVDADVFLVRTEQVYFHPSAEIEEVKWVSPFDIDGVALAPLTADHIFPHYRELIGRSTRRR</sequence>
<keyword evidence="5" id="KW-1185">Reference proteome</keyword>
<comment type="cofactor">
    <cofactor evidence="1">
        <name>Mg(2+)</name>
        <dbReference type="ChEBI" id="CHEBI:18420"/>
    </cofactor>
</comment>
<evidence type="ECO:0000313" key="5">
    <source>
        <dbReference type="Proteomes" id="UP001079430"/>
    </source>
</evidence>
<dbReference type="EMBL" id="JAPVOI010000004">
    <property type="protein sequence ID" value="MCZ4092305.1"/>
    <property type="molecule type" value="Genomic_DNA"/>
</dbReference>
<dbReference type="PROSITE" id="PS00893">
    <property type="entry name" value="NUDIX_BOX"/>
    <property type="match status" value="1"/>
</dbReference>
<dbReference type="SUPFAM" id="SSF55811">
    <property type="entry name" value="Nudix"/>
    <property type="match status" value="1"/>
</dbReference>
<dbReference type="Pfam" id="PF00293">
    <property type="entry name" value="NUDIX"/>
    <property type="match status" value="1"/>
</dbReference>
<dbReference type="InterPro" id="IPR000086">
    <property type="entry name" value="NUDIX_hydrolase_dom"/>
</dbReference>